<evidence type="ECO:0000313" key="3">
    <source>
        <dbReference type="Proteomes" id="UP001176521"/>
    </source>
</evidence>
<organism evidence="2 3">
    <name type="scientific">Tilletia horrida</name>
    <dbReference type="NCBI Taxonomy" id="155126"/>
    <lineage>
        <taxon>Eukaryota</taxon>
        <taxon>Fungi</taxon>
        <taxon>Dikarya</taxon>
        <taxon>Basidiomycota</taxon>
        <taxon>Ustilaginomycotina</taxon>
        <taxon>Exobasidiomycetes</taxon>
        <taxon>Tilletiales</taxon>
        <taxon>Tilletiaceae</taxon>
        <taxon>Tilletia</taxon>
    </lineage>
</organism>
<proteinExistence type="predicted"/>
<feature type="region of interest" description="Disordered" evidence="1">
    <location>
        <begin position="1"/>
        <end position="21"/>
    </location>
</feature>
<reference evidence="2" key="1">
    <citation type="journal article" date="2023" name="PhytoFront">
        <title>Draft Genome Resources of Seven Strains of Tilletia horrida, Causal Agent of Kernel Smut of Rice.</title>
        <authorList>
            <person name="Khanal S."/>
            <person name="Antony Babu S."/>
            <person name="Zhou X.G."/>
        </authorList>
    </citation>
    <scope>NUCLEOTIDE SEQUENCE</scope>
    <source>
        <strain evidence="2">TX3</strain>
    </source>
</reference>
<protein>
    <submittedName>
        <fullName evidence="2">Uncharacterized protein</fullName>
    </submittedName>
</protein>
<feature type="region of interest" description="Disordered" evidence="1">
    <location>
        <begin position="77"/>
        <end position="111"/>
    </location>
</feature>
<dbReference type="EMBL" id="JAPDMQ010001167">
    <property type="protein sequence ID" value="KAK0518807.1"/>
    <property type="molecule type" value="Genomic_DNA"/>
</dbReference>
<feature type="compositionally biased region" description="Polar residues" evidence="1">
    <location>
        <begin position="96"/>
        <end position="111"/>
    </location>
</feature>
<evidence type="ECO:0000256" key="1">
    <source>
        <dbReference type="SAM" id="MobiDB-lite"/>
    </source>
</evidence>
<gene>
    <name evidence="2" type="ORF">OC842_007671</name>
</gene>
<dbReference type="Proteomes" id="UP001176521">
    <property type="component" value="Unassembled WGS sequence"/>
</dbReference>
<feature type="compositionally biased region" description="Basic residues" evidence="1">
    <location>
        <begin position="77"/>
        <end position="95"/>
    </location>
</feature>
<keyword evidence="3" id="KW-1185">Reference proteome</keyword>
<comment type="caution">
    <text evidence="2">The sequence shown here is derived from an EMBL/GenBank/DDBJ whole genome shotgun (WGS) entry which is preliminary data.</text>
</comment>
<accession>A0AAN6G690</accession>
<name>A0AAN6G690_9BASI</name>
<dbReference type="AlphaFoldDB" id="A0AAN6G690"/>
<sequence>GISRPRRNGPPNPSANAPVIAGKNDGTITIRYGEASVVAVGSPVTPEGMVMAALTQAVKTEINRRRGLNKSIDKLCKRSGWKTRTSRHASRHGTSRSKCNGTTSRRNTATP</sequence>
<feature type="non-terminal residue" evidence="2">
    <location>
        <position position="1"/>
    </location>
</feature>
<evidence type="ECO:0000313" key="2">
    <source>
        <dbReference type="EMBL" id="KAK0518807.1"/>
    </source>
</evidence>